<accession>A0A0F9I968</accession>
<dbReference type="EMBL" id="LAZR01021831">
    <property type="protein sequence ID" value="KKL83972.1"/>
    <property type="molecule type" value="Genomic_DNA"/>
</dbReference>
<sequence>MALKQIKTSYNAGELSSYMDGREDINKYHNGCSKLINATVLPHGGIVKRSGTQYIATAPNKCKLFPFEFSATDTLILEFSNLLVRFYKDQAIVNDNVGTADLTSLDNIIAHWLLNDIVGTTV</sequence>
<gene>
    <name evidence="1" type="ORF">LCGC14_1969360</name>
</gene>
<evidence type="ECO:0000313" key="1">
    <source>
        <dbReference type="EMBL" id="KKL83972.1"/>
    </source>
</evidence>
<organism evidence="1">
    <name type="scientific">marine sediment metagenome</name>
    <dbReference type="NCBI Taxonomy" id="412755"/>
    <lineage>
        <taxon>unclassified sequences</taxon>
        <taxon>metagenomes</taxon>
        <taxon>ecological metagenomes</taxon>
    </lineage>
</organism>
<comment type="caution">
    <text evidence="1">The sequence shown here is derived from an EMBL/GenBank/DDBJ whole genome shotgun (WGS) entry which is preliminary data.</text>
</comment>
<reference evidence="1" key="1">
    <citation type="journal article" date="2015" name="Nature">
        <title>Complex archaea that bridge the gap between prokaryotes and eukaryotes.</title>
        <authorList>
            <person name="Spang A."/>
            <person name="Saw J.H."/>
            <person name="Jorgensen S.L."/>
            <person name="Zaremba-Niedzwiedzka K."/>
            <person name="Martijn J."/>
            <person name="Lind A.E."/>
            <person name="van Eijk R."/>
            <person name="Schleper C."/>
            <person name="Guy L."/>
            <person name="Ettema T.J."/>
        </authorList>
    </citation>
    <scope>NUCLEOTIDE SEQUENCE</scope>
</reference>
<dbReference type="AlphaFoldDB" id="A0A0F9I968"/>
<proteinExistence type="predicted"/>
<protein>
    <submittedName>
        <fullName evidence="1">Uncharacterized protein</fullName>
    </submittedName>
</protein>
<feature type="non-terminal residue" evidence="1">
    <location>
        <position position="122"/>
    </location>
</feature>
<name>A0A0F9I968_9ZZZZ</name>